<sequence length="365" mass="44590">MEIFLEIEIKLIAQWACYQENFKFSLFFNKKKNLDFLSKKIKDLCKKKSKKFKKKTCKFFFIRQNFEKKKKKKISKKFSIFILLFENFCFKKRSDCEITLEVFSFRNYFQTIIFSFFIKKINKKEGEGLPKILNSKRLFFFIYKSKFLKKDNDFFLKIKKFSFLRKNFNFWKIVSKKKTCKLFFHFFFNFKSRGGKNFQLKKIKKTSFKRKKNFNLSSSFLRLIFEKFNLKISIILQTGSLALFSIGKIFLNSNFNFSKFPKFSRFSNKIKYFQIKNFSNVIFKESLNKVFKKFLVFFTIFICPLQKIQNESILFFFPCCHLFSGRSFMEKKDLSFFKFFKICKFKKCPCCNFSKKFFNRISFLY</sequence>
<protein>
    <submittedName>
        <fullName evidence="1">Uncharacterized protein</fullName>
    </submittedName>
</protein>
<dbReference type="GeneID" id="5739443"/>
<keyword evidence="1" id="KW-0542">Nucleomorph</keyword>
<organism evidence="1 2">
    <name type="scientific">Hemiselmis andersenii</name>
    <name type="common">Cryptophyte alga</name>
    <dbReference type="NCBI Taxonomy" id="464988"/>
    <lineage>
        <taxon>Eukaryota</taxon>
        <taxon>Cryptophyceae</taxon>
        <taxon>Cryptomonadales</taxon>
        <taxon>Hemiselmidaceae</taxon>
        <taxon>Hemiselmis</taxon>
    </lineage>
</organism>
<accession>A9BL96</accession>
<geneLocation type="nucleomorph" evidence="1"/>
<dbReference type="RefSeq" id="XP_001712604.1">
    <property type="nucleotide sequence ID" value="XM_001712552.1"/>
</dbReference>
<gene>
    <name evidence="1" type="ORF">HAN_3g477</name>
</gene>
<name>A9BL96_HEMAN</name>
<dbReference type="Proteomes" id="UP000243127">
    <property type="component" value="Nucleomorph 3"/>
</dbReference>
<dbReference type="AlphaFoldDB" id="A9BL96"/>
<evidence type="ECO:0000313" key="2">
    <source>
        <dbReference type="Proteomes" id="UP000243127"/>
    </source>
</evidence>
<reference evidence="1 2" key="1">
    <citation type="journal article" date="2007" name="Proc. Natl. Acad. Sci. U.S.A.">
        <title>Nucleomorph genome of Hemiselmis andersenii reveals complete intron loss and compaction as a driver of protein structure and function.</title>
        <authorList>
            <person name="Lane C.E."/>
            <person name="van den Heuvel K."/>
            <person name="Kozera C."/>
            <person name="Curtis B.A."/>
            <person name="Parsons B.J."/>
            <person name="Bowman S."/>
            <person name="Archibald J.M."/>
        </authorList>
    </citation>
    <scope>NUCLEOTIDE SEQUENCE [LARGE SCALE GENOMIC DNA]</scope>
    <source>
        <strain evidence="1 2">CCMP644</strain>
    </source>
</reference>
<proteinExistence type="predicted"/>
<evidence type="ECO:0000313" key="1">
    <source>
        <dbReference type="EMBL" id="ABW98279.1"/>
    </source>
</evidence>
<dbReference type="EMBL" id="CP000883">
    <property type="protein sequence ID" value="ABW98279.1"/>
    <property type="molecule type" value="Genomic_DNA"/>
</dbReference>